<dbReference type="Pfam" id="PF14583">
    <property type="entry name" value="Pectate_lyase22"/>
    <property type="match status" value="1"/>
</dbReference>
<dbReference type="SUPFAM" id="SSF82171">
    <property type="entry name" value="DPP6 N-terminal domain-like"/>
    <property type="match status" value="1"/>
</dbReference>
<keyword evidence="2" id="KW-0456">Lyase</keyword>
<dbReference type="AlphaFoldDB" id="A7NLQ6"/>
<dbReference type="Gene3D" id="2.130.10.10">
    <property type="entry name" value="YVTN repeat-like/Quinoprotein amine dehydrogenase"/>
    <property type="match status" value="1"/>
</dbReference>
<accession>A7NLQ6</accession>
<dbReference type="InterPro" id="IPR015943">
    <property type="entry name" value="WD40/YVTN_repeat-like_dom_sf"/>
</dbReference>
<dbReference type="KEGG" id="rca:Rcas_2370"/>
<sequence length="383" mass="44058">MSKGTVYPAEWRTFTDRHTGVRVTQLTSHKAHSHHLYFTNSGWYDNGRKLLFGSERFNRVNLYSLDLDDGRITQLTDLDQPPPPGETSFLFASVNPQRAEVYFWHGRDLIALDLQTLDERRIYRAPDRFLTNITNVTADGRYVCTGLYEDLSDRFTIDLLHGYVGFYEYWEARPLSQIVRIDVDSGVADVVFEENYWIGHVNTSPTLPDILTYCHEGPWQQVDNRIWGLNLENGRNWKIRPCAPGERVGHEYWFADGERIGYHGRTADGEPFYGCIRYDNADCIEAPFPADSTHFHSNDLSLIVGDGTRAFPWLLLWRFHHGAFEGPRAVAYHRGSFQVQITHVHPRFSPDGRQIVYVSDDSGYGNLHLIDTPDFDSLPLPAE</sequence>
<dbReference type="GO" id="GO:0045490">
    <property type="term" value="P:pectin catabolic process"/>
    <property type="evidence" value="ECO:0007669"/>
    <property type="project" value="InterPro"/>
</dbReference>
<dbReference type="HOGENOM" id="CLU_057268_0_0_0"/>
<proteinExistence type="predicted"/>
<dbReference type="eggNOG" id="COG0823">
    <property type="taxonomic scope" value="Bacteria"/>
</dbReference>
<dbReference type="Proteomes" id="UP000000263">
    <property type="component" value="Chromosome"/>
</dbReference>
<evidence type="ECO:0000259" key="1">
    <source>
        <dbReference type="Pfam" id="PF14583"/>
    </source>
</evidence>
<gene>
    <name evidence="2" type="ordered locus">Rcas_2370</name>
</gene>
<dbReference type="OrthoDB" id="198533at2"/>
<dbReference type="EC" id="4.2.2.6" evidence="2"/>
<dbReference type="STRING" id="383372.Rcas_2370"/>
<organism evidence="2 3">
    <name type="scientific">Roseiflexus castenholzii (strain DSM 13941 / HLO8)</name>
    <dbReference type="NCBI Taxonomy" id="383372"/>
    <lineage>
        <taxon>Bacteria</taxon>
        <taxon>Bacillati</taxon>
        <taxon>Chloroflexota</taxon>
        <taxon>Chloroflexia</taxon>
        <taxon>Chloroflexales</taxon>
        <taxon>Roseiflexineae</taxon>
        <taxon>Roseiflexaceae</taxon>
        <taxon>Roseiflexus</taxon>
    </lineage>
</organism>
<keyword evidence="3" id="KW-1185">Reference proteome</keyword>
<name>A7NLQ6_ROSCS</name>
<protein>
    <submittedName>
        <fullName evidence="2">Oligogalacturonide lyase</fullName>
        <ecNumber evidence="2">4.2.2.6</ecNumber>
    </submittedName>
</protein>
<feature type="domain" description="Oligogalacturonate lyase" evidence="1">
    <location>
        <begin position="1"/>
        <end position="374"/>
    </location>
</feature>
<dbReference type="EMBL" id="CP000804">
    <property type="protein sequence ID" value="ABU58452.1"/>
    <property type="molecule type" value="Genomic_DNA"/>
</dbReference>
<dbReference type="GO" id="GO:0047487">
    <property type="term" value="F:oligogalacturonide lyase activity"/>
    <property type="evidence" value="ECO:0007669"/>
    <property type="project" value="UniProtKB-EC"/>
</dbReference>
<reference evidence="2 3" key="1">
    <citation type="submission" date="2007-08" db="EMBL/GenBank/DDBJ databases">
        <title>Complete sequence of Roseiflexus castenholzii DSM 13941.</title>
        <authorList>
            <consortium name="US DOE Joint Genome Institute"/>
            <person name="Copeland A."/>
            <person name="Lucas S."/>
            <person name="Lapidus A."/>
            <person name="Barry K."/>
            <person name="Glavina del Rio T."/>
            <person name="Dalin E."/>
            <person name="Tice H."/>
            <person name="Pitluck S."/>
            <person name="Thompson L.S."/>
            <person name="Brettin T."/>
            <person name="Bruce D."/>
            <person name="Detter J.C."/>
            <person name="Han C."/>
            <person name="Tapia R."/>
            <person name="Schmutz J."/>
            <person name="Larimer F."/>
            <person name="Land M."/>
            <person name="Hauser L."/>
            <person name="Kyrpides N."/>
            <person name="Mikhailova N."/>
            <person name="Bryant D.A."/>
            <person name="Hanada S."/>
            <person name="Tsukatani Y."/>
            <person name="Richardson P."/>
        </authorList>
    </citation>
    <scope>NUCLEOTIDE SEQUENCE [LARGE SCALE GENOMIC DNA]</scope>
    <source>
        <strain evidence="3">DSM 13941 / HLO8</strain>
    </source>
</reference>
<evidence type="ECO:0000313" key="3">
    <source>
        <dbReference type="Proteomes" id="UP000000263"/>
    </source>
</evidence>
<dbReference type="InterPro" id="IPR027946">
    <property type="entry name" value="Ogl_dom"/>
</dbReference>
<evidence type="ECO:0000313" key="2">
    <source>
        <dbReference type="EMBL" id="ABU58452.1"/>
    </source>
</evidence>
<dbReference type="RefSeq" id="WP_012120876.1">
    <property type="nucleotide sequence ID" value="NC_009767.1"/>
</dbReference>
<dbReference type="CAZy" id="PL22">
    <property type="family name" value="Polysaccharide Lyase Family 22"/>
</dbReference>